<organism evidence="2">
    <name type="scientific">Kwoniella dejecticola CBS 10117</name>
    <dbReference type="NCBI Taxonomy" id="1296121"/>
    <lineage>
        <taxon>Eukaryota</taxon>
        <taxon>Fungi</taxon>
        <taxon>Dikarya</taxon>
        <taxon>Basidiomycota</taxon>
        <taxon>Agaricomycotina</taxon>
        <taxon>Tremellomycetes</taxon>
        <taxon>Tremellales</taxon>
        <taxon>Cryptococcaceae</taxon>
        <taxon>Kwoniella</taxon>
    </lineage>
</organism>
<feature type="compositionally biased region" description="Polar residues" evidence="1">
    <location>
        <begin position="50"/>
        <end position="63"/>
    </location>
</feature>
<protein>
    <submittedName>
        <fullName evidence="2">Uncharacterized protein</fullName>
    </submittedName>
</protein>
<dbReference type="AlphaFoldDB" id="A0A1A6A869"/>
<accession>A0A1A6A869</accession>
<gene>
    <name evidence="2" type="ORF">I303_03973</name>
</gene>
<name>A0A1A6A869_9TREE</name>
<reference evidence="2" key="1">
    <citation type="submission" date="2013-07" db="EMBL/GenBank/DDBJ databases">
        <title>The Genome Sequence of Cryptococcus dejecticola CBS10117.</title>
        <authorList>
            <consortium name="The Broad Institute Genome Sequencing Platform"/>
            <person name="Cuomo C."/>
            <person name="Litvintseva A."/>
            <person name="Chen Y."/>
            <person name="Heitman J."/>
            <person name="Sun S."/>
            <person name="Springer D."/>
            <person name="Dromer F."/>
            <person name="Young S.K."/>
            <person name="Zeng Q."/>
            <person name="Gargeya S."/>
            <person name="Fitzgerald M."/>
            <person name="Abouelleil A."/>
            <person name="Alvarado L."/>
            <person name="Berlin A.M."/>
            <person name="Chapman S.B."/>
            <person name="Dewar J."/>
            <person name="Goldberg J."/>
            <person name="Griggs A."/>
            <person name="Gujja S."/>
            <person name="Hansen M."/>
            <person name="Howarth C."/>
            <person name="Imamovic A."/>
            <person name="Larimer J."/>
            <person name="McCowan C."/>
            <person name="Murphy C."/>
            <person name="Pearson M."/>
            <person name="Priest M."/>
            <person name="Roberts A."/>
            <person name="Saif S."/>
            <person name="Shea T."/>
            <person name="Sykes S."/>
            <person name="Wortman J."/>
            <person name="Nusbaum C."/>
            <person name="Birren B."/>
        </authorList>
    </citation>
    <scope>NUCLEOTIDE SEQUENCE [LARGE SCALE GENOMIC DNA]</scope>
    <source>
        <strain evidence="2">CBS 10117</strain>
    </source>
</reference>
<feature type="compositionally biased region" description="Basic and acidic residues" evidence="1">
    <location>
        <begin position="8"/>
        <end position="20"/>
    </location>
</feature>
<feature type="region of interest" description="Disordered" evidence="1">
    <location>
        <begin position="50"/>
        <end position="70"/>
    </location>
</feature>
<evidence type="ECO:0000256" key="1">
    <source>
        <dbReference type="SAM" id="MobiDB-lite"/>
    </source>
</evidence>
<dbReference type="EMBL" id="KI894030">
    <property type="protein sequence ID" value="OBR86252.1"/>
    <property type="molecule type" value="Genomic_DNA"/>
</dbReference>
<feature type="region of interest" description="Disordered" evidence="1">
    <location>
        <begin position="1"/>
        <end position="27"/>
    </location>
</feature>
<evidence type="ECO:0000313" key="2">
    <source>
        <dbReference type="EMBL" id="OBR86252.1"/>
    </source>
</evidence>
<proteinExistence type="predicted"/>
<sequence>MSAVARSHGQDPCRSTDPKPRAIAAASPRTQITCTFDNIPKELSQTFTLKTDGESITATSNEGTKGPAGGLKEGIIFGRAYDTGSGADSCFVATGRTVTTLNPAFGRLVWEPPNCLSKADRELWQSFSQAKGATGAAQYLFRYIR</sequence>
<dbReference type="VEuPathDB" id="FungiDB:I303_03973"/>